<evidence type="ECO:0000256" key="1">
    <source>
        <dbReference type="ARBA" id="ARBA00004496"/>
    </source>
</evidence>
<evidence type="ECO:0000256" key="4">
    <source>
        <dbReference type="ARBA" id="ARBA00022618"/>
    </source>
</evidence>
<dbReference type="EMBL" id="JACBXQ010000001">
    <property type="protein sequence ID" value="MBG9985671.1"/>
    <property type="molecule type" value="Genomic_DNA"/>
</dbReference>
<dbReference type="InterPro" id="IPR019933">
    <property type="entry name" value="DivIVA_domain"/>
</dbReference>
<reference evidence="9 10" key="1">
    <citation type="submission" date="2020-07" db="EMBL/GenBank/DDBJ databases">
        <title>Facklamia lactis sp. nov., isolated from raw milk.</title>
        <authorList>
            <person name="Doll E.V."/>
            <person name="Huptas C."/>
            <person name="Staib L."/>
            <person name="Wenning M."/>
            <person name="Scherer S."/>
        </authorList>
    </citation>
    <scope>NUCLEOTIDE SEQUENCE [LARGE SCALE GENOMIC DNA]</scope>
    <source>
        <strain evidence="9 10">DSM 111018</strain>
    </source>
</reference>
<dbReference type="Pfam" id="PF05103">
    <property type="entry name" value="DivIVA"/>
    <property type="match status" value="1"/>
</dbReference>
<keyword evidence="6" id="KW-0131">Cell cycle</keyword>
<dbReference type="Proteomes" id="UP000721415">
    <property type="component" value="Unassembled WGS sequence"/>
</dbReference>
<gene>
    <name evidence="9" type="ORF">HZY91_02045</name>
</gene>
<comment type="similarity">
    <text evidence="2">Belongs to the DivIVA family.</text>
</comment>
<evidence type="ECO:0000313" key="9">
    <source>
        <dbReference type="EMBL" id="MBG9985671.1"/>
    </source>
</evidence>
<dbReference type="Gene3D" id="6.10.250.660">
    <property type="match status" value="1"/>
</dbReference>
<keyword evidence="10" id="KW-1185">Reference proteome</keyword>
<name>A0ABS0LNE0_9LACT</name>
<evidence type="ECO:0000256" key="7">
    <source>
        <dbReference type="SAM" id="Coils"/>
    </source>
</evidence>
<keyword evidence="5 7" id="KW-0175">Coiled coil</keyword>
<evidence type="ECO:0000256" key="8">
    <source>
        <dbReference type="SAM" id="MobiDB-lite"/>
    </source>
</evidence>
<dbReference type="PANTHER" id="PTHR35794:SF2">
    <property type="entry name" value="CELL DIVISION PROTEIN DIVIVA"/>
    <property type="match status" value="1"/>
</dbReference>
<accession>A0ABS0LNE0</accession>
<comment type="subcellular location">
    <subcellularLocation>
        <location evidence="1">Cytoplasm</location>
    </subcellularLocation>
</comment>
<keyword evidence="3" id="KW-0963">Cytoplasm</keyword>
<feature type="coiled-coil region" evidence="7">
    <location>
        <begin position="86"/>
        <end position="138"/>
    </location>
</feature>
<sequence>MAITPDEILMKEFNNKFRGYDPEQVNDFLDIVRVQLEKSLEENRILSKDLSDANDKLDYFGQLQESLNSSIIIAQEAADRLKQNARKEAELILYEAEREADRLIKDASDQSHKIYEETENLRQSTQRYREKMRQLIQNQLEVVNNEEFEELFEGSALTPAQAQSPVQVNNVKTQDKVDALVEQAEAEMQVGFDAIPEDKHNYLGQTEKITEEEIVFPSKAETEEEDLDLTQIFTKESLEFERPADEEKFNTIPLSREELEAYERHQKEQANQQNSSTSQEEASDEDLYGETIRIDLPREE</sequence>
<proteinExistence type="inferred from homology"/>
<evidence type="ECO:0000256" key="5">
    <source>
        <dbReference type="ARBA" id="ARBA00023054"/>
    </source>
</evidence>
<evidence type="ECO:0000256" key="6">
    <source>
        <dbReference type="ARBA" id="ARBA00023306"/>
    </source>
</evidence>
<comment type="caution">
    <text evidence="9">The sequence shown here is derived from an EMBL/GenBank/DDBJ whole genome shotgun (WGS) entry which is preliminary data.</text>
</comment>
<evidence type="ECO:0000313" key="10">
    <source>
        <dbReference type="Proteomes" id="UP000721415"/>
    </source>
</evidence>
<organism evidence="9 10">
    <name type="scientific">Facklamia lactis</name>
    <dbReference type="NCBI Taxonomy" id="2749967"/>
    <lineage>
        <taxon>Bacteria</taxon>
        <taxon>Bacillati</taxon>
        <taxon>Bacillota</taxon>
        <taxon>Bacilli</taxon>
        <taxon>Lactobacillales</taxon>
        <taxon>Aerococcaceae</taxon>
        <taxon>Facklamia</taxon>
    </lineage>
</organism>
<evidence type="ECO:0000256" key="3">
    <source>
        <dbReference type="ARBA" id="ARBA00022490"/>
    </source>
</evidence>
<feature type="region of interest" description="Disordered" evidence="8">
    <location>
        <begin position="241"/>
        <end position="300"/>
    </location>
</feature>
<dbReference type="PANTHER" id="PTHR35794">
    <property type="entry name" value="CELL DIVISION PROTEIN DIVIVA"/>
    <property type="match status" value="1"/>
</dbReference>
<dbReference type="NCBIfam" id="TIGR03544">
    <property type="entry name" value="DivI1A_domain"/>
    <property type="match status" value="1"/>
</dbReference>
<feature type="compositionally biased region" description="Basic and acidic residues" evidence="8">
    <location>
        <begin position="241"/>
        <end position="268"/>
    </location>
</feature>
<keyword evidence="4" id="KW-0132">Cell division</keyword>
<evidence type="ECO:0000256" key="2">
    <source>
        <dbReference type="ARBA" id="ARBA00009008"/>
    </source>
</evidence>
<protein>
    <submittedName>
        <fullName evidence="9">DivIVA domain-containing protein</fullName>
    </submittedName>
</protein>
<feature type="compositionally biased region" description="Polar residues" evidence="8">
    <location>
        <begin position="269"/>
        <end position="280"/>
    </location>
</feature>
<dbReference type="RefSeq" id="WP_197114192.1">
    <property type="nucleotide sequence ID" value="NZ_JACBXQ010000001.1"/>
</dbReference>
<dbReference type="InterPro" id="IPR007793">
    <property type="entry name" value="DivIVA_fam"/>
</dbReference>